<protein>
    <submittedName>
        <fullName evidence="1">Uncharacterized protein</fullName>
    </submittedName>
</protein>
<dbReference type="Proteomes" id="UP000054018">
    <property type="component" value="Unassembled WGS sequence"/>
</dbReference>
<name>A0A0C9ZHC4_9AGAM</name>
<sequence>MCRDGGDLWLCDEIGCNRVVCHKCLIVPKESIQMVEQVDVTFKFTPPPVITGGFHHAITSQVAPHSTALVHLHLENIEVGHPQVNMVHSLLHPYFPKGRYHFCQLPFNLTTKESLATYQVAALDLANTLSSYQNIVLFLTTHSDEERGDLFTGFIDSKPVASQVFEVILFTPLARIVQGADIVFNVCGSVVTVMDSFNGLQQAAQLFKPRSMILFDAQHLQLATTVPYLLSLFDSTIIQGFDISSAMKFALADCGMLGRHSNIIVMMWRSQGQSMGEKLVIEKLVWTDKYIRPWGNYLPMQCPQCGTIER</sequence>
<dbReference type="STRING" id="765257.A0A0C9ZHC4"/>
<dbReference type="EMBL" id="KN833708">
    <property type="protein sequence ID" value="KIK25389.1"/>
    <property type="molecule type" value="Genomic_DNA"/>
</dbReference>
<reference evidence="2" key="2">
    <citation type="submission" date="2015-01" db="EMBL/GenBank/DDBJ databases">
        <title>Evolutionary Origins and Diversification of the Mycorrhizal Mutualists.</title>
        <authorList>
            <consortium name="DOE Joint Genome Institute"/>
            <consortium name="Mycorrhizal Genomics Consortium"/>
            <person name="Kohler A."/>
            <person name="Kuo A."/>
            <person name="Nagy L.G."/>
            <person name="Floudas D."/>
            <person name="Copeland A."/>
            <person name="Barry K.W."/>
            <person name="Cichocki N."/>
            <person name="Veneault-Fourrey C."/>
            <person name="LaButti K."/>
            <person name="Lindquist E.A."/>
            <person name="Lipzen A."/>
            <person name="Lundell T."/>
            <person name="Morin E."/>
            <person name="Murat C."/>
            <person name="Riley R."/>
            <person name="Ohm R."/>
            <person name="Sun H."/>
            <person name="Tunlid A."/>
            <person name="Henrissat B."/>
            <person name="Grigoriev I.V."/>
            <person name="Hibbett D.S."/>
            <person name="Martin F."/>
        </authorList>
    </citation>
    <scope>NUCLEOTIDE SEQUENCE [LARGE SCALE GENOMIC DNA]</scope>
    <source>
        <strain evidence="2">441</strain>
    </source>
</reference>
<dbReference type="HOGENOM" id="CLU_027016_0_0_1"/>
<evidence type="ECO:0000313" key="1">
    <source>
        <dbReference type="EMBL" id="KIK25389.1"/>
    </source>
</evidence>
<organism evidence="1 2">
    <name type="scientific">Pisolithus microcarpus 441</name>
    <dbReference type="NCBI Taxonomy" id="765257"/>
    <lineage>
        <taxon>Eukaryota</taxon>
        <taxon>Fungi</taxon>
        <taxon>Dikarya</taxon>
        <taxon>Basidiomycota</taxon>
        <taxon>Agaricomycotina</taxon>
        <taxon>Agaricomycetes</taxon>
        <taxon>Agaricomycetidae</taxon>
        <taxon>Boletales</taxon>
        <taxon>Sclerodermatineae</taxon>
        <taxon>Pisolithaceae</taxon>
        <taxon>Pisolithus</taxon>
    </lineage>
</organism>
<accession>A0A0C9ZHC4</accession>
<evidence type="ECO:0000313" key="2">
    <source>
        <dbReference type="Proteomes" id="UP000054018"/>
    </source>
</evidence>
<dbReference type="AlphaFoldDB" id="A0A0C9ZHC4"/>
<reference evidence="1 2" key="1">
    <citation type="submission" date="2014-04" db="EMBL/GenBank/DDBJ databases">
        <authorList>
            <consortium name="DOE Joint Genome Institute"/>
            <person name="Kuo A."/>
            <person name="Kohler A."/>
            <person name="Costa M.D."/>
            <person name="Nagy L.G."/>
            <person name="Floudas D."/>
            <person name="Copeland A."/>
            <person name="Barry K.W."/>
            <person name="Cichocki N."/>
            <person name="Veneault-Fourrey C."/>
            <person name="LaButti K."/>
            <person name="Lindquist E.A."/>
            <person name="Lipzen A."/>
            <person name="Lundell T."/>
            <person name="Morin E."/>
            <person name="Murat C."/>
            <person name="Sun H."/>
            <person name="Tunlid A."/>
            <person name="Henrissat B."/>
            <person name="Grigoriev I.V."/>
            <person name="Hibbett D.S."/>
            <person name="Martin F."/>
            <person name="Nordberg H.P."/>
            <person name="Cantor M.N."/>
            <person name="Hua S.X."/>
        </authorList>
    </citation>
    <scope>NUCLEOTIDE SEQUENCE [LARGE SCALE GENOMIC DNA]</scope>
    <source>
        <strain evidence="1 2">441</strain>
    </source>
</reference>
<keyword evidence="2" id="KW-1185">Reference proteome</keyword>
<dbReference type="OrthoDB" id="2693558at2759"/>
<proteinExistence type="predicted"/>
<gene>
    <name evidence="1" type="ORF">PISMIDRAFT_96846</name>
</gene>